<evidence type="ECO:0000313" key="4">
    <source>
        <dbReference type="Proteomes" id="UP000707451"/>
    </source>
</evidence>
<keyword evidence="1" id="KW-0175">Coiled coil</keyword>
<protein>
    <submittedName>
        <fullName evidence="3">Uncharacterized protein</fullName>
    </submittedName>
</protein>
<reference evidence="3" key="1">
    <citation type="submission" date="2021-06" db="EMBL/GenBank/DDBJ databases">
        <title>Genome Sequence of Mortierella hyaline Strain SCG-10, a Cold-Adapted, Nitrate-Reducing Fungus Isolated from Soil in Minnesota, USA.</title>
        <authorList>
            <person name="Aldossari N."/>
        </authorList>
    </citation>
    <scope>NUCLEOTIDE SEQUENCE</scope>
    <source>
        <strain evidence="3">SCG-10</strain>
    </source>
</reference>
<organism evidence="3 4">
    <name type="scientific">Linnemannia hyalina</name>
    <dbReference type="NCBI Taxonomy" id="64524"/>
    <lineage>
        <taxon>Eukaryota</taxon>
        <taxon>Fungi</taxon>
        <taxon>Fungi incertae sedis</taxon>
        <taxon>Mucoromycota</taxon>
        <taxon>Mortierellomycotina</taxon>
        <taxon>Mortierellomycetes</taxon>
        <taxon>Mortierellales</taxon>
        <taxon>Mortierellaceae</taxon>
        <taxon>Linnemannia</taxon>
    </lineage>
</organism>
<name>A0A9P8BSM2_9FUNG</name>
<comment type="caution">
    <text evidence="3">The sequence shown here is derived from an EMBL/GenBank/DDBJ whole genome shotgun (WGS) entry which is preliminary data.</text>
</comment>
<feature type="compositionally biased region" description="Basic and acidic residues" evidence="2">
    <location>
        <begin position="604"/>
        <end position="616"/>
    </location>
</feature>
<feature type="region of interest" description="Disordered" evidence="2">
    <location>
        <begin position="598"/>
        <end position="617"/>
    </location>
</feature>
<feature type="region of interest" description="Disordered" evidence="2">
    <location>
        <begin position="906"/>
        <end position="929"/>
    </location>
</feature>
<keyword evidence="4" id="KW-1185">Reference proteome</keyword>
<feature type="compositionally biased region" description="Polar residues" evidence="2">
    <location>
        <begin position="1362"/>
        <end position="1374"/>
    </location>
</feature>
<feature type="coiled-coil region" evidence="1">
    <location>
        <begin position="804"/>
        <end position="845"/>
    </location>
</feature>
<dbReference type="EMBL" id="JAHRHY010000010">
    <property type="protein sequence ID" value="KAG9066191.1"/>
    <property type="molecule type" value="Genomic_DNA"/>
</dbReference>
<feature type="compositionally biased region" description="Basic and acidic residues" evidence="2">
    <location>
        <begin position="393"/>
        <end position="404"/>
    </location>
</feature>
<dbReference type="OrthoDB" id="2438818at2759"/>
<gene>
    <name evidence="3" type="ORF">KI688_001412</name>
</gene>
<sequence>MGDTSHQYQLYEAFHALKDTEFTGDVADVKARLLDKLLAIETLSDRNATSAQLQQTSPLTAFPHYVAETLLNAGIRMQGGRNQSGILHGFALNIKGPNEHHSHQDVDPDPPPSTVLSLRLDHRGPLLFEFLARHFNCIIYEFTSVGTVDRFAPGDDNTPCFSMGFLRACDGIGTPVEYFVLGPARHAEPRPSSTPSPPVPFYDPQHPHPAILRHEKRARKGAKRDRELTEFDDSAAIKLYASACRHRLDNFILAEADKIRKMSPKSNPKNRNAIMQDLKARLMTKPQTPDGVFTEYMELMQKELNNTKITRRMAEGKLGKGPVMIWRRVVSDDMEVRWKETVDGVVQGSDYQPKGKKSMGSAARNNVTSSEHKAMTPLVGSSSTTTPRPSGDMVDKASVDMDKDMDVDDGGESNVVDLGSKSDPDEDDAGPSNGYQSFTMTLLQSLRPDLHEQHDEIVEILEAKQDIASDFASDVTLLGRKVVLEAGLQFKGRTDEGFLLSQIFPAGFQSRLPNVDLDTVRVPVAALDPELERLIETKDDTPRGKDVRSILSSVALSFLSVRHLGVHADEDNTSGNRSTSSPVDHAFWQDLSDSIRASKRGARQKQERDAKKEESTMKTSKSRKCWWKRLRSLQSDLAHCLRQPGSDKKAVRLNTITNALRGLAGSEPEILQLQLPGLEEQLEAMGRTSATTPVGDSLIDALCSRVEAEDQHCNFLLQEEQGAVEDRARDELKHASKPVDERVLRMGLCLLTDGASELWDTRYLIRTAYDKATQKNKTPSPSTIDWKSEVHRMNADDALAQAELDQGLRELELAEKKVNGLRLNLELLEEDKKDAARRRRKLGRLRRRGDTSDETLQSLSVARAEFSTRLDKYQAHIKPVQDAQRQVKELRQRVYYWTKLQYYTTPEKPDRTTDSTSSSSGVHSQPTWTRPVCENHTERIDLSELVSRGRHHVTFGATDPGMAKMLQTVGISVRDMSRRLNIYNMLQDLADTQDTERALLLQHELAQELQEPVAVPPVITTTAPQINHLAQSTQSAKKRQRRITQDITAAYNTLSNNSVQHIYTPQDLNNAHAAKSATRSILRDFERTKANSKDRRTTELLTKKAYAALAAKERRFIQSCDTAPGSTTVNANRQDSSTTTTPPLLVDLTTAPASSQVPILLPTESGSPNVTLSTTSSTNQPSPPLEIDDGFCECGMYHISNHTYGSYRHGSHCPRRYPKALPVIFYGGAGTGVGSTIKGFSRRGGGKTREQHRRYCVVGITNENLTSKLCCVCLEPVRLASARRIVGGQIRTVRINGSVICQNAVCPLVYQQKASSNRDRNAATCIGLSGLSTLLSTDNQPLPPFRLRTRPSRPSTLHAAHTNPNSTSATGINNQSGNVAMIRTLLDLYVHRE</sequence>
<feature type="region of interest" description="Disordered" evidence="2">
    <location>
        <begin position="1339"/>
        <end position="1374"/>
    </location>
</feature>
<accession>A0A9P8BSM2</accession>
<proteinExistence type="predicted"/>
<evidence type="ECO:0000256" key="1">
    <source>
        <dbReference type="SAM" id="Coils"/>
    </source>
</evidence>
<evidence type="ECO:0000256" key="2">
    <source>
        <dbReference type="SAM" id="MobiDB-lite"/>
    </source>
</evidence>
<dbReference type="Proteomes" id="UP000707451">
    <property type="component" value="Unassembled WGS sequence"/>
</dbReference>
<evidence type="ECO:0000313" key="3">
    <source>
        <dbReference type="EMBL" id="KAG9066191.1"/>
    </source>
</evidence>
<feature type="region of interest" description="Disordered" evidence="2">
    <location>
        <begin position="347"/>
        <end position="436"/>
    </location>
</feature>